<sequence length="416" mass="46977">MSLYEKADGLLGTHVMWQDVENVMQKVLRTTAKFGEQRKVCDIGEMKGFMSKIALIHADWPQNSRLPDRLVVKISSELSLYGFSQLVGSSQWDTEKMEQMSPMVKECHNREVAMYRIMQRERPSCPTINVYALESFSDENPLKAYIISEYIPNLIHVGMHQNISVRELGAVVDGIAAFSAMGEQMSEQEKEGTIGEVYIEEAIKYFYGNNSPNDMRKNLVEVLGVAYEEKIEETMNIFDAICSSSTIQKNYSKISKFIGHKPVLQHSDIWPSNMLFTESNGSLQFQALIDFQTASMSSPGLDVGCLLVTCLSKNDRRTCKDEILDQYYGSFLKSLKPENRIPYTREQLQTSYDLCFPAAVILMLPFIISLSMKAGDIPGIYVASNPGASEPPSSGYSSKQLRVERISGWHWRIGLL</sequence>
<evidence type="ECO:0000313" key="3">
    <source>
        <dbReference type="Proteomes" id="UP000005237"/>
    </source>
</evidence>
<dbReference type="Proteomes" id="UP000005237">
    <property type="component" value="Unassembled WGS sequence"/>
</dbReference>
<dbReference type="SMART" id="SM00587">
    <property type="entry name" value="CHK"/>
    <property type="match status" value="1"/>
</dbReference>
<dbReference type="AlphaFoldDB" id="A0A8R1DQ58"/>
<organism evidence="2 3">
    <name type="scientific">Caenorhabditis japonica</name>
    <dbReference type="NCBI Taxonomy" id="281687"/>
    <lineage>
        <taxon>Eukaryota</taxon>
        <taxon>Metazoa</taxon>
        <taxon>Ecdysozoa</taxon>
        <taxon>Nematoda</taxon>
        <taxon>Chromadorea</taxon>
        <taxon>Rhabditida</taxon>
        <taxon>Rhabditina</taxon>
        <taxon>Rhabditomorpha</taxon>
        <taxon>Rhabditoidea</taxon>
        <taxon>Rhabditidae</taxon>
        <taxon>Peloderinae</taxon>
        <taxon>Caenorhabditis</taxon>
    </lineage>
</organism>
<evidence type="ECO:0000259" key="1">
    <source>
        <dbReference type="SMART" id="SM00587"/>
    </source>
</evidence>
<dbReference type="PANTHER" id="PTHR23020">
    <property type="entry name" value="UNCHARACTERIZED NUCLEAR HORMONE RECEPTOR-RELATED"/>
    <property type="match status" value="1"/>
</dbReference>
<proteinExistence type="predicted"/>
<dbReference type="InterPro" id="IPR015897">
    <property type="entry name" value="CHK_kinase-like"/>
</dbReference>
<dbReference type="PANTHER" id="PTHR23020:SF17">
    <property type="entry name" value="CHK KINASE-LIKE DOMAIN-CONTAINING PROTEIN"/>
    <property type="match status" value="1"/>
</dbReference>
<dbReference type="InterPro" id="IPR052961">
    <property type="entry name" value="Oxido-Kinase-like_Enzymes"/>
</dbReference>
<evidence type="ECO:0000313" key="2">
    <source>
        <dbReference type="EnsemblMetazoa" id="CJA09113.1"/>
    </source>
</evidence>
<dbReference type="SUPFAM" id="SSF56112">
    <property type="entry name" value="Protein kinase-like (PK-like)"/>
    <property type="match status" value="1"/>
</dbReference>
<dbReference type="InterPro" id="IPR011009">
    <property type="entry name" value="Kinase-like_dom_sf"/>
</dbReference>
<protein>
    <submittedName>
        <fullName evidence="2">CHK domain-containing protein</fullName>
    </submittedName>
</protein>
<reference evidence="3" key="1">
    <citation type="submission" date="2010-08" db="EMBL/GenBank/DDBJ databases">
        <authorList>
            <consortium name="Caenorhabditis japonica Sequencing Consortium"/>
            <person name="Wilson R.K."/>
        </authorList>
    </citation>
    <scope>NUCLEOTIDE SEQUENCE [LARGE SCALE GENOMIC DNA]</scope>
    <source>
        <strain evidence="3">DF5081</strain>
    </source>
</reference>
<dbReference type="InterPro" id="IPR012877">
    <property type="entry name" value="Dhs-27"/>
</dbReference>
<feature type="domain" description="CHK kinase-like" evidence="1">
    <location>
        <begin position="145"/>
        <end position="337"/>
    </location>
</feature>
<accession>A0A8R1DQ58</accession>
<dbReference type="EnsemblMetazoa" id="CJA09113.1">
    <property type="protein sequence ID" value="CJA09113.1"/>
    <property type="gene ID" value="WBGene00128315"/>
</dbReference>
<dbReference type="Gene3D" id="3.90.1200.10">
    <property type="match status" value="1"/>
</dbReference>
<keyword evidence="3" id="KW-1185">Reference proteome</keyword>
<reference evidence="2" key="2">
    <citation type="submission" date="2022-06" db="UniProtKB">
        <authorList>
            <consortium name="EnsemblMetazoa"/>
        </authorList>
    </citation>
    <scope>IDENTIFICATION</scope>
    <source>
        <strain evidence="2">DF5081</strain>
    </source>
</reference>
<name>A0A8R1DQ58_CAEJA</name>
<dbReference type="Pfam" id="PF07914">
    <property type="entry name" value="DUF1679"/>
    <property type="match status" value="1"/>
</dbReference>